<dbReference type="HAMAP" id="MF_01587">
    <property type="entry name" value="DNA_ligase_B"/>
    <property type="match status" value="1"/>
</dbReference>
<accession>A0A1H2RBG9</accession>
<dbReference type="PANTHER" id="PTHR47810:SF1">
    <property type="entry name" value="DNA LIGASE B"/>
    <property type="match status" value="1"/>
</dbReference>
<dbReference type="AlphaFoldDB" id="A0A1H2RBG9"/>
<gene>
    <name evidence="8" type="primary">ligB</name>
    <name evidence="11" type="ORF">SAMN05216287_0300</name>
</gene>
<keyword evidence="6 8" id="KW-0234">DNA repair</keyword>
<dbReference type="Proteomes" id="UP000243778">
    <property type="component" value="Unassembled WGS sequence"/>
</dbReference>
<dbReference type="InterPro" id="IPR003583">
    <property type="entry name" value="Hlx-hairpin-Hlx_DNA-bd_motif"/>
</dbReference>
<dbReference type="InterPro" id="IPR013840">
    <property type="entry name" value="DNAligase_N"/>
</dbReference>
<dbReference type="InterPro" id="IPR050326">
    <property type="entry name" value="NAD_dep_DNA_ligaseB"/>
</dbReference>
<reference evidence="12" key="1">
    <citation type="submission" date="2016-10" db="EMBL/GenBank/DDBJ databases">
        <authorList>
            <person name="Varghese N."/>
            <person name="Submissions S."/>
        </authorList>
    </citation>
    <scope>NUCLEOTIDE SEQUENCE [LARGE SCALE GENOMIC DNA]</scope>
    <source>
        <strain evidence="12">NRRL B-59562</strain>
    </source>
</reference>
<dbReference type="InterPro" id="IPR013839">
    <property type="entry name" value="DNAligase_adenylation"/>
</dbReference>
<dbReference type="EC" id="6.5.1.2" evidence="8"/>
<dbReference type="Pfam" id="PF03120">
    <property type="entry name" value="OB_DNA_ligase"/>
    <property type="match status" value="1"/>
</dbReference>
<dbReference type="SMART" id="SM00532">
    <property type="entry name" value="LIGANc"/>
    <property type="match status" value="1"/>
</dbReference>
<dbReference type="InterPro" id="IPR020923">
    <property type="entry name" value="DNA_ligase_B"/>
</dbReference>
<dbReference type="SUPFAM" id="SSF47781">
    <property type="entry name" value="RuvA domain 2-like"/>
    <property type="match status" value="1"/>
</dbReference>
<evidence type="ECO:0000313" key="12">
    <source>
        <dbReference type="Proteomes" id="UP000243778"/>
    </source>
</evidence>
<name>A0A1H2RBG9_9PSED</name>
<keyword evidence="3 8" id="KW-0227">DNA damage</keyword>
<dbReference type="Pfam" id="PF01653">
    <property type="entry name" value="DNA_ligase_aden"/>
    <property type="match status" value="1"/>
</dbReference>
<protein>
    <recommendedName>
        <fullName evidence="8">DNA ligase B</fullName>
        <ecNumber evidence="8">6.5.1.2</ecNumber>
    </recommendedName>
    <alternativeName>
        <fullName evidence="8">Polydeoxyribonucleotide synthase [NAD(+)] B</fullName>
    </alternativeName>
</protein>
<dbReference type="InterPro" id="IPR033136">
    <property type="entry name" value="DNA_ligase_CS"/>
</dbReference>
<dbReference type="SUPFAM" id="SSF50249">
    <property type="entry name" value="Nucleic acid-binding proteins"/>
    <property type="match status" value="1"/>
</dbReference>
<evidence type="ECO:0000256" key="3">
    <source>
        <dbReference type="ARBA" id="ARBA00022763"/>
    </source>
</evidence>
<dbReference type="PIRSF" id="PIRSF001604">
    <property type="entry name" value="LigA"/>
    <property type="match status" value="1"/>
</dbReference>
<feature type="domain" description="NAD-dependent DNA ligase N-terminal" evidence="10">
    <location>
        <begin position="28"/>
        <end position="427"/>
    </location>
</feature>
<evidence type="ECO:0000256" key="5">
    <source>
        <dbReference type="ARBA" id="ARBA00023027"/>
    </source>
</evidence>
<organism evidence="11 12">
    <name type="scientific">Pseudomonas kuykendallii</name>
    <dbReference type="NCBI Taxonomy" id="1007099"/>
    <lineage>
        <taxon>Bacteria</taxon>
        <taxon>Pseudomonadati</taxon>
        <taxon>Pseudomonadota</taxon>
        <taxon>Gammaproteobacteria</taxon>
        <taxon>Pseudomonadales</taxon>
        <taxon>Pseudomonadaceae</taxon>
        <taxon>Pseudomonas</taxon>
    </lineage>
</organism>
<dbReference type="Gene3D" id="3.30.470.30">
    <property type="entry name" value="DNA ligase/mRNA capping enzyme"/>
    <property type="match status" value="1"/>
</dbReference>
<evidence type="ECO:0000256" key="6">
    <source>
        <dbReference type="ARBA" id="ARBA00023204"/>
    </source>
</evidence>
<evidence type="ECO:0000256" key="8">
    <source>
        <dbReference type="HAMAP-Rule" id="MF_01587"/>
    </source>
</evidence>
<sequence length="557" mass="61070">MKRWIAATPFCLPFTLLAGPCPDWQPERARAELDGLARRIAEWDATYHRQGRSPIADELYDQARERLAGWRGCFPAQAPVAADPLAGATGQIAHPVPQTGLDKLADETRVQAWMAERDGLWVQPKVDGVAVTLIYQDGRLQQAISRGDGRLGQDWTARVRALPGVPARLPDNRRLLFQGELYWKLAEHVQASHGGAGARGKVAGLLARQSLGDAEAAGIGLFVWEWPDGPADMRARLDELRRLGFADSARFSEPTASFAEARKWREHWYRAALPFASDGVVIKQGRRPPGERWSASAPAWAIAWKYPFAQVLAEVRAVDFKIGRSGRITPLLQLQPVQLDDRRVQRVSAGSLRRLRELDIQPGDQVSVSLAGLTIPRLDGVVWHAAVRTPLALPVTSRYHPLSCWQPTPDCRSQFAARLEWLGGKHGLGLAGVGAGSWQALIDAGLVEHLLDWMDLREEQLLALPGFGEKRAARLLASFAEARAQPFGRWLGALGLPPSGAANLGADWQQPAGRSQADWQREPGVGPGRARALVAFFAEPEVRALRQRLNAAGVAGF</sequence>
<dbReference type="NCBIfam" id="NF005987">
    <property type="entry name" value="PRK08097.1"/>
    <property type="match status" value="1"/>
</dbReference>
<dbReference type="GO" id="GO:0003911">
    <property type="term" value="F:DNA ligase (NAD+) activity"/>
    <property type="evidence" value="ECO:0007669"/>
    <property type="project" value="UniProtKB-UniRule"/>
</dbReference>
<evidence type="ECO:0000259" key="9">
    <source>
        <dbReference type="SMART" id="SM00278"/>
    </source>
</evidence>
<evidence type="ECO:0000259" key="10">
    <source>
        <dbReference type="SMART" id="SM00532"/>
    </source>
</evidence>
<evidence type="ECO:0000256" key="1">
    <source>
        <dbReference type="ARBA" id="ARBA00022598"/>
    </source>
</evidence>
<dbReference type="Gene3D" id="2.40.50.140">
    <property type="entry name" value="Nucleic acid-binding proteins"/>
    <property type="match status" value="1"/>
</dbReference>
<dbReference type="Gene3D" id="1.10.150.20">
    <property type="entry name" value="5' to 3' exonuclease, C-terminal subdomain"/>
    <property type="match status" value="2"/>
</dbReference>
<dbReference type="EMBL" id="FNNU01000001">
    <property type="protein sequence ID" value="SDW16826.1"/>
    <property type="molecule type" value="Genomic_DNA"/>
</dbReference>
<keyword evidence="5 8" id="KW-0520">NAD</keyword>
<dbReference type="PROSITE" id="PS01056">
    <property type="entry name" value="DNA_LIGASE_N2"/>
    <property type="match status" value="1"/>
</dbReference>
<comment type="catalytic activity">
    <reaction evidence="7 8">
        <text>NAD(+) + (deoxyribonucleotide)n-3'-hydroxyl + 5'-phospho-(deoxyribonucleotide)m = (deoxyribonucleotide)n+m + AMP + beta-nicotinamide D-nucleotide.</text>
        <dbReference type="EC" id="6.5.1.2"/>
    </reaction>
</comment>
<dbReference type="SUPFAM" id="SSF56091">
    <property type="entry name" value="DNA ligase/mRNA capping enzyme, catalytic domain"/>
    <property type="match status" value="1"/>
</dbReference>
<dbReference type="STRING" id="1007099.SAMN05216287_0300"/>
<dbReference type="InterPro" id="IPR001679">
    <property type="entry name" value="DNA_ligase"/>
</dbReference>
<dbReference type="Gene3D" id="1.10.287.610">
    <property type="entry name" value="Helix hairpin bin"/>
    <property type="match status" value="1"/>
</dbReference>
<feature type="active site" description="N6-AMP-lysine intermediate" evidence="8">
    <location>
        <position position="125"/>
    </location>
</feature>
<dbReference type="PANTHER" id="PTHR47810">
    <property type="entry name" value="DNA LIGASE"/>
    <property type="match status" value="1"/>
</dbReference>
<evidence type="ECO:0000313" key="11">
    <source>
        <dbReference type="EMBL" id="SDW16826.1"/>
    </source>
</evidence>
<dbReference type="InterPro" id="IPR010994">
    <property type="entry name" value="RuvA_2-like"/>
</dbReference>
<comment type="similarity">
    <text evidence="8">Belongs to the NAD-dependent DNA ligase family. LigB subfamily.</text>
</comment>
<keyword evidence="2 8" id="KW-0235">DNA replication</keyword>
<dbReference type="GO" id="GO:0006260">
    <property type="term" value="P:DNA replication"/>
    <property type="evidence" value="ECO:0007669"/>
    <property type="project" value="UniProtKB-KW"/>
</dbReference>
<keyword evidence="12" id="KW-1185">Reference proteome</keyword>
<evidence type="ECO:0000256" key="2">
    <source>
        <dbReference type="ARBA" id="ARBA00022705"/>
    </source>
</evidence>
<dbReference type="GO" id="GO:0006281">
    <property type="term" value="P:DNA repair"/>
    <property type="evidence" value="ECO:0007669"/>
    <property type="project" value="UniProtKB-KW"/>
</dbReference>
<evidence type="ECO:0000256" key="7">
    <source>
        <dbReference type="ARBA" id="ARBA00034005"/>
    </source>
</evidence>
<proteinExistence type="inferred from homology"/>
<dbReference type="SMART" id="SM00278">
    <property type="entry name" value="HhH1"/>
    <property type="match status" value="2"/>
</dbReference>
<evidence type="ECO:0000256" key="4">
    <source>
        <dbReference type="ARBA" id="ARBA00022842"/>
    </source>
</evidence>
<comment type="function">
    <text evidence="8">Catalyzes the formation of phosphodiester linkages between 5'-phosphoryl and 3'-hydroxyl groups in double-stranded DNA using NAD as a coenzyme and as the energy source for the reaction.</text>
</comment>
<dbReference type="GO" id="GO:0003677">
    <property type="term" value="F:DNA binding"/>
    <property type="evidence" value="ECO:0007669"/>
    <property type="project" value="InterPro"/>
</dbReference>
<keyword evidence="1 8" id="KW-0436">Ligase</keyword>
<dbReference type="InterPro" id="IPR012340">
    <property type="entry name" value="NA-bd_OB-fold"/>
</dbReference>
<dbReference type="InterPro" id="IPR004150">
    <property type="entry name" value="NAD_DNA_ligase_OB"/>
</dbReference>
<feature type="domain" description="Helix-hairpin-helix DNA-binding motif class 1" evidence="9">
    <location>
        <begin position="459"/>
        <end position="478"/>
    </location>
</feature>
<feature type="domain" description="Helix-hairpin-helix DNA-binding motif class 1" evidence="9">
    <location>
        <begin position="517"/>
        <end position="536"/>
    </location>
</feature>
<keyword evidence="4" id="KW-0460">Magnesium</keyword>